<sequence>MQVDELPFPIQTVELQEKEIPDGKEKTTLKTSILSVKWARGIIRTGFRAVTTCRLPLTNPWDTQQTKVLTVRYYDLRTVNTISIELDRPVTGHRRRDGGSAPTFRPVSGGVGAGDSMSRESIYGDGPGVGLGIRRRPLWSEIMRDTKARVDARG</sequence>
<organism evidence="2">
    <name type="scientific">Oryza sativa subsp. japonica</name>
    <name type="common">Rice</name>
    <dbReference type="NCBI Taxonomy" id="39947"/>
    <lineage>
        <taxon>Eukaryota</taxon>
        <taxon>Viridiplantae</taxon>
        <taxon>Streptophyta</taxon>
        <taxon>Embryophyta</taxon>
        <taxon>Tracheophyta</taxon>
        <taxon>Spermatophyta</taxon>
        <taxon>Magnoliopsida</taxon>
        <taxon>Liliopsida</taxon>
        <taxon>Poales</taxon>
        <taxon>Poaceae</taxon>
        <taxon>BOP clade</taxon>
        <taxon>Oryzoideae</taxon>
        <taxon>Oryzeae</taxon>
        <taxon>Oryzinae</taxon>
        <taxon>Oryza</taxon>
        <taxon>Oryza sativa</taxon>
    </lineage>
</organism>
<proteinExistence type="predicted"/>
<evidence type="ECO:0000256" key="1">
    <source>
        <dbReference type="SAM" id="MobiDB-lite"/>
    </source>
</evidence>
<gene>
    <name evidence="2" type="ordered locus">LOC_Os10g05870</name>
</gene>
<feature type="region of interest" description="Disordered" evidence="1">
    <location>
        <begin position="91"/>
        <end position="119"/>
    </location>
</feature>
<accession>Q33B20</accession>
<protein>
    <submittedName>
        <fullName evidence="2">Uncharacterized protein</fullName>
    </submittedName>
</protein>
<dbReference type="EMBL" id="DP000086">
    <property type="protein sequence ID" value="ABB46754.1"/>
    <property type="molecule type" value="Genomic_DNA"/>
</dbReference>
<reference evidence="2" key="2">
    <citation type="submission" date="2003-05" db="EMBL/GenBank/DDBJ databases">
        <authorList>
            <person name="Buell C.R."/>
            <person name="Wing R.A."/>
            <person name="McCombie W.R."/>
            <person name="Messing J."/>
            <person name="Yuan Q."/>
            <person name="Ouyang S."/>
        </authorList>
    </citation>
    <scope>NUCLEOTIDE SEQUENCE</scope>
</reference>
<evidence type="ECO:0000313" key="2">
    <source>
        <dbReference type="EMBL" id="ABB46754.1"/>
    </source>
</evidence>
<dbReference type="AlphaFoldDB" id="Q33B20"/>
<name>Q33B20_ORYSJ</name>
<reference evidence="2" key="1">
    <citation type="journal article" date="2003" name="Science">
        <title>In-depth view of structure, activity, and evolution of rice chromosome 10.</title>
        <authorList>
            <consortium name="Rice Chromosome 10 Sequencing Consortium"/>
        </authorList>
    </citation>
    <scope>NUCLEOTIDE SEQUENCE [LARGE SCALE GENOMIC DNA]</scope>
</reference>
<reference evidence="2" key="3">
    <citation type="submission" date="2006-07" db="EMBL/GenBank/DDBJ databases">
        <authorList>
            <person name="Buell R."/>
        </authorList>
    </citation>
    <scope>NUCLEOTIDE SEQUENCE</scope>
</reference>